<feature type="transmembrane region" description="Helical" evidence="1">
    <location>
        <begin position="62"/>
        <end position="83"/>
    </location>
</feature>
<organism evidence="2 3">
    <name type="scientific">Enterobacter quasimori</name>
    <dbReference type="NCBI Taxonomy" id="2838947"/>
    <lineage>
        <taxon>Bacteria</taxon>
        <taxon>Pseudomonadati</taxon>
        <taxon>Pseudomonadota</taxon>
        <taxon>Gammaproteobacteria</taxon>
        <taxon>Enterobacterales</taxon>
        <taxon>Enterobacteriaceae</taxon>
        <taxon>Enterobacter</taxon>
    </lineage>
</organism>
<keyword evidence="3" id="KW-1185">Reference proteome</keyword>
<name>A0ABY0AMK8_9ENTR</name>
<dbReference type="RefSeq" id="WP_032666500.1">
    <property type="nucleotide sequence ID" value="NZ_RXRX01000018.1"/>
</dbReference>
<dbReference type="Proteomes" id="UP000278241">
    <property type="component" value="Unassembled WGS sequence"/>
</dbReference>
<protein>
    <submittedName>
        <fullName evidence="2">Uncharacterized protein</fullName>
    </submittedName>
</protein>
<reference evidence="2 3" key="1">
    <citation type="submission" date="2018-12" db="EMBL/GenBank/DDBJ databases">
        <title>The Batch Genome Submission of Enterobacter spp. strains.</title>
        <authorList>
            <person name="Wei L."/>
            <person name="Wu W."/>
            <person name="Lin J."/>
            <person name="Zhang X."/>
            <person name="Feng Y."/>
            <person name="Zong Z."/>
        </authorList>
    </citation>
    <scope>NUCLEOTIDE SEQUENCE [LARGE SCALE GENOMIC DNA]</scope>
    <source>
        <strain evidence="2 3">WCHEM090044</strain>
    </source>
</reference>
<keyword evidence="1" id="KW-0812">Transmembrane</keyword>
<feature type="transmembrane region" description="Helical" evidence="1">
    <location>
        <begin position="6"/>
        <end position="22"/>
    </location>
</feature>
<feature type="transmembrane region" description="Helical" evidence="1">
    <location>
        <begin position="29"/>
        <end position="50"/>
    </location>
</feature>
<evidence type="ECO:0000313" key="3">
    <source>
        <dbReference type="Proteomes" id="UP000278241"/>
    </source>
</evidence>
<sequence>MNIELAAYMCVVYYPFMILVVVKKRKLIYYLYLAISILIGALFSLIVYKINLESLSLLQSTFVGYAVALFPTFLLIVVTNILLKHQPK</sequence>
<proteinExistence type="predicted"/>
<gene>
    <name evidence="2" type="ORF">EKN94_20960</name>
</gene>
<keyword evidence="1" id="KW-1133">Transmembrane helix</keyword>
<keyword evidence="1" id="KW-0472">Membrane</keyword>
<evidence type="ECO:0000256" key="1">
    <source>
        <dbReference type="SAM" id="Phobius"/>
    </source>
</evidence>
<evidence type="ECO:0000313" key="2">
    <source>
        <dbReference type="EMBL" id="RTN19047.1"/>
    </source>
</evidence>
<comment type="caution">
    <text evidence="2">The sequence shown here is derived from an EMBL/GenBank/DDBJ whole genome shotgun (WGS) entry which is preliminary data.</text>
</comment>
<accession>A0ABY0AMK8</accession>
<dbReference type="EMBL" id="RXRX01000018">
    <property type="protein sequence ID" value="RTN19047.1"/>
    <property type="molecule type" value="Genomic_DNA"/>
</dbReference>